<accession>A0ABW2FP42</accession>
<evidence type="ECO:0000313" key="1">
    <source>
        <dbReference type="EMBL" id="MFC7179029.1"/>
    </source>
</evidence>
<comment type="caution">
    <text evidence="1">The sequence shown here is derived from an EMBL/GenBank/DDBJ whole genome shotgun (WGS) entry which is preliminary data.</text>
</comment>
<dbReference type="Gene3D" id="3.10.490.10">
    <property type="entry name" value="Gamma-glutamyl cyclotransferase-like"/>
    <property type="match status" value="1"/>
</dbReference>
<dbReference type="RefSeq" id="WP_380230624.1">
    <property type="nucleotide sequence ID" value="NZ_JBHTAJ010000008.1"/>
</dbReference>
<evidence type="ECO:0000313" key="2">
    <source>
        <dbReference type="Proteomes" id="UP001596435"/>
    </source>
</evidence>
<reference evidence="2" key="1">
    <citation type="journal article" date="2019" name="Int. J. Syst. Evol. Microbiol.">
        <title>The Global Catalogue of Microorganisms (GCM) 10K type strain sequencing project: providing services to taxonomists for standard genome sequencing and annotation.</title>
        <authorList>
            <consortium name="The Broad Institute Genomics Platform"/>
            <consortium name="The Broad Institute Genome Sequencing Center for Infectious Disease"/>
            <person name="Wu L."/>
            <person name="Ma J."/>
        </authorList>
    </citation>
    <scope>NUCLEOTIDE SEQUENCE [LARGE SCALE GENOMIC DNA]</scope>
    <source>
        <strain evidence="2">CGMCC 1.12859</strain>
    </source>
</reference>
<keyword evidence="2" id="KW-1185">Reference proteome</keyword>
<protein>
    <submittedName>
        <fullName evidence="1">Histone deacetylase</fullName>
    </submittedName>
</protein>
<organism evidence="1 2">
    <name type="scientific">Kitasatospora paranensis</name>
    <dbReference type="NCBI Taxonomy" id="258053"/>
    <lineage>
        <taxon>Bacteria</taxon>
        <taxon>Bacillati</taxon>
        <taxon>Actinomycetota</taxon>
        <taxon>Actinomycetes</taxon>
        <taxon>Kitasatosporales</taxon>
        <taxon>Streptomycetaceae</taxon>
        <taxon>Kitasatospora</taxon>
    </lineage>
</organism>
<proteinExistence type="predicted"/>
<name>A0ABW2FP42_9ACTN</name>
<dbReference type="EMBL" id="JBHTAJ010000008">
    <property type="protein sequence ID" value="MFC7179029.1"/>
    <property type="molecule type" value="Genomic_DNA"/>
</dbReference>
<dbReference type="Proteomes" id="UP001596435">
    <property type="component" value="Unassembled WGS sequence"/>
</dbReference>
<gene>
    <name evidence="1" type="ORF">ACFQMG_05560</name>
</gene>
<sequence length="214" mass="21677">MAPADRPAGGRVWYAAYGSNLLRARLGCYLAGGRPPGAVRSYPGCRDPRPPAADVPLLLAGAVSFAGRSEVWGGGLAVFDPDAPGETPGRGYLLTVQQVADLAAQEMHREPGSPPDLELAAVLAPGRYPRGPGRYETAVCCGILDGLPVLTLTASGPDTAGPLAAPSARYLRILLAGLAEAHGWPAARAAGHLAGLPGAAGRWTAAAILAACAS</sequence>